<dbReference type="EMBL" id="JNBS01003081">
    <property type="protein sequence ID" value="OQR88652.1"/>
    <property type="molecule type" value="Genomic_DNA"/>
</dbReference>
<feature type="region of interest" description="Disordered" evidence="1">
    <location>
        <begin position="1"/>
        <end position="20"/>
    </location>
</feature>
<comment type="caution">
    <text evidence="2">The sequence shown here is derived from an EMBL/GenBank/DDBJ whole genome shotgun (WGS) entry which is preliminary data.</text>
</comment>
<gene>
    <name evidence="2" type="ORF">THRCLA_22825</name>
</gene>
<evidence type="ECO:0000256" key="1">
    <source>
        <dbReference type="SAM" id="MobiDB-lite"/>
    </source>
</evidence>
<evidence type="ECO:0000313" key="2">
    <source>
        <dbReference type="EMBL" id="OQR88652.1"/>
    </source>
</evidence>
<reference evidence="2 3" key="1">
    <citation type="journal article" date="2014" name="Genome Biol. Evol.">
        <title>The secreted proteins of Achlya hypogyna and Thraustotheca clavata identify the ancestral oomycete secretome and reveal gene acquisitions by horizontal gene transfer.</title>
        <authorList>
            <person name="Misner I."/>
            <person name="Blouin N."/>
            <person name="Leonard G."/>
            <person name="Richards T.A."/>
            <person name="Lane C.E."/>
        </authorList>
    </citation>
    <scope>NUCLEOTIDE SEQUENCE [LARGE SCALE GENOMIC DNA]</scope>
    <source>
        <strain evidence="2 3">ATCC 34112</strain>
    </source>
</reference>
<accession>A0A1V9YSC8</accession>
<sequence>MDIAGAMPVERPCSPRRKLSQAKAKDLECAKEIDMKNSPQKESLAPDVLRKLHITIPVRAEDKMPSARKTSESFVTQVMANFSK</sequence>
<dbReference type="Proteomes" id="UP000243217">
    <property type="component" value="Unassembled WGS sequence"/>
</dbReference>
<evidence type="ECO:0000313" key="3">
    <source>
        <dbReference type="Proteomes" id="UP000243217"/>
    </source>
</evidence>
<name>A0A1V9YSC8_9STRA</name>
<proteinExistence type="predicted"/>
<protein>
    <submittedName>
        <fullName evidence="2">Uncharacterized protein</fullName>
    </submittedName>
</protein>
<dbReference type="OrthoDB" id="71924at2759"/>
<keyword evidence="3" id="KW-1185">Reference proteome</keyword>
<dbReference type="AlphaFoldDB" id="A0A1V9YSC8"/>
<organism evidence="2 3">
    <name type="scientific">Thraustotheca clavata</name>
    <dbReference type="NCBI Taxonomy" id="74557"/>
    <lineage>
        <taxon>Eukaryota</taxon>
        <taxon>Sar</taxon>
        <taxon>Stramenopiles</taxon>
        <taxon>Oomycota</taxon>
        <taxon>Saprolegniomycetes</taxon>
        <taxon>Saprolegniales</taxon>
        <taxon>Achlyaceae</taxon>
        <taxon>Thraustotheca</taxon>
    </lineage>
</organism>